<gene>
    <name evidence="14" type="ORF">NP596_02275</name>
</gene>
<keyword evidence="4" id="KW-0488">Methylation</keyword>
<evidence type="ECO:0000256" key="10">
    <source>
        <dbReference type="ARBA" id="ARBA00030775"/>
    </source>
</evidence>
<feature type="transmembrane region" description="Helical" evidence="12">
    <location>
        <begin position="12"/>
        <end position="34"/>
    </location>
</feature>
<dbReference type="RefSeq" id="WP_256613585.1">
    <property type="nucleotide sequence ID" value="NZ_JANIBK010000006.1"/>
</dbReference>
<evidence type="ECO:0000256" key="9">
    <source>
        <dbReference type="ARBA" id="ARBA00025772"/>
    </source>
</evidence>
<keyword evidence="7 12" id="KW-1133">Transmembrane helix</keyword>
<evidence type="ECO:0000256" key="4">
    <source>
        <dbReference type="ARBA" id="ARBA00022481"/>
    </source>
</evidence>
<dbReference type="NCBIfam" id="TIGR02532">
    <property type="entry name" value="IV_pilin_GFxxxE"/>
    <property type="match status" value="1"/>
</dbReference>
<evidence type="ECO:0000256" key="6">
    <source>
        <dbReference type="ARBA" id="ARBA00022692"/>
    </source>
</evidence>
<dbReference type="Proteomes" id="UP001524586">
    <property type="component" value="Unassembled WGS sequence"/>
</dbReference>
<keyword evidence="15" id="KW-1185">Reference proteome</keyword>
<dbReference type="InterPro" id="IPR022346">
    <property type="entry name" value="T2SS_GspH"/>
</dbReference>
<dbReference type="Gene3D" id="3.55.40.10">
    <property type="entry name" value="minor pseudopilin epsh domain"/>
    <property type="match status" value="1"/>
</dbReference>
<dbReference type="Pfam" id="PF12019">
    <property type="entry name" value="GspH"/>
    <property type="match status" value="1"/>
</dbReference>
<evidence type="ECO:0000256" key="1">
    <source>
        <dbReference type="ARBA" id="ARBA00004377"/>
    </source>
</evidence>
<evidence type="ECO:0000313" key="15">
    <source>
        <dbReference type="Proteomes" id="UP001524586"/>
    </source>
</evidence>
<name>A0ABT1U0U6_9GAMM</name>
<proteinExistence type="inferred from homology"/>
<evidence type="ECO:0000256" key="7">
    <source>
        <dbReference type="ARBA" id="ARBA00022989"/>
    </source>
</evidence>
<evidence type="ECO:0000256" key="11">
    <source>
        <dbReference type="SAM" id="MobiDB-lite"/>
    </source>
</evidence>
<evidence type="ECO:0000256" key="5">
    <source>
        <dbReference type="ARBA" id="ARBA00022519"/>
    </source>
</evidence>
<feature type="domain" description="General secretion pathway GspH" evidence="13">
    <location>
        <begin position="47"/>
        <end position="160"/>
    </location>
</feature>
<dbReference type="Pfam" id="PF07963">
    <property type="entry name" value="N_methyl"/>
    <property type="match status" value="1"/>
</dbReference>
<dbReference type="InterPro" id="IPR012902">
    <property type="entry name" value="N_methyl_site"/>
</dbReference>
<organism evidence="14 15">
    <name type="scientific">Methylomonas rivi</name>
    <dbReference type="NCBI Taxonomy" id="2952226"/>
    <lineage>
        <taxon>Bacteria</taxon>
        <taxon>Pseudomonadati</taxon>
        <taxon>Pseudomonadota</taxon>
        <taxon>Gammaproteobacteria</taxon>
        <taxon>Methylococcales</taxon>
        <taxon>Methylococcaceae</taxon>
        <taxon>Methylomonas</taxon>
    </lineage>
</organism>
<dbReference type="EMBL" id="JANIBK010000006">
    <property type="protein sequence ID" value="MCQ8127271.1"/>
    <property type="molecule type" value="Genomic_DNA"/>
</dbReference>
<keyword evidence="5" id="KW-0997">Cell inner membrane</keyword>
<protein>
    <recommendedName>
        <fullName evidence="2">Type II secretion system protein H</fullName>
    </recommendedName>
    <alternativeName>
        <fullName evidence="10">General secretion pathway protein H</fullName>
    </alternativeName>
</protein>
<accession>A0ABT1U0U6</accession>
<evidence type="ECO:0000256" key="12">
    <source>
        <dbReference type="SAM" id="Phobius"/>
    </source>
</evidence>
<keyword evidence="8 12" id="KW-0472">Membrane</keyword>
<comment type="caution">
    <text evidence="14">The sequence shown here is derived from an EMBL/GenBank/DDBJ whole genome shotgun (WGS) entry which is preliminary data.</text>
</comment>
<comment type="subcellular location">
    <subcellularLocation>
        <location evidence="1">Cell inner membrane</location>
        <topology evidence="1">Single-pass membrane protein</topology>
    </subcellularLocation>
</comment>
<reference evidence="14 15" key="1">
    <citation type="submission" date="2022-07" db="EMBL/GenBank/DDBJ databases">
        <title>Methylomonas rivi sp. nov., Methylomonas rosea sp. nov., Methylomonas aureus sp. nov. and Methylomonas subterranea sp. nov., four novel methanotrophs isolated from a freshwater creek and the deep terrestrial subsurface.</title>
        <authorList>
            <person name="Abin C."/>
            <person name="Sankaranarayanan K."/>
            <person name="Garner C."/>
            <person name="Sindelar R."/>
            <person name="Kotary K."/>
            <person name="Garner R."/>
            <person name="Barclay S."/>
            <person name="Lawson P."/>
            <person name="Krumholz L."/>
        </authorList>
    </citation>
    <scope>NUCLEOTIDE SEQUENCE [LARGE SCALE GENOMIC DNA]</scope>
    <source>
        <strain evidence="14 15">WSC-6</strain>
    </source>
</reference>
<keyword evidence="6 12" id="KW-0812">Transmembrane</keyword>
<dbReference type="InterPro" id="IPR045584">
    <property type="entry name" value="Pilin-like"/>
</dbReference>
<sequence length="191" mass="20480">MCSKPVESLGFTLIELMVTIAIAAILLGVAIPSFTSVIIGSRLTANTNEFITSLNLARSEAIKRGQHVVVKKTATNWEDGWQVFVDIDRSTNAKENVLDAGTDIELRVYPALPTNITLRGNNNVVNFIRYQPNGTSNQPGSFAMCNAGSVTGAKLMIVNAVGRVRMASDADDDGIPEKEDGNEITSCTSGF</sequence>
<comment type="similarity">
    <text evidence="9">Belongs to the GSP H family.</text>
</comment>
<evidence type="ECO:0000256" key="2">
    <source>
        <dbReference type="ARBA" id="ARBA00021549"/>
    </source>
</evidence>
<evidence type="ECO:0000259" key="13">
    <source>
        <dbReference type="Pfam" id="PF12019"/>
    </source>
</evidence>
<evidence type="ECO:0000313" key="14">
    <source>
        <dbReference type="EMBL" id="MCQ8127271.1"/>
    </source>
</evidence>
<evidence type="ECO:0000256" key="3">
    <source>
        <dbReference type="ARBA" id="ARBA00022475"/>
    </source>
</evidence>
<evidence type="ECO:0000256" key="8">
    <source>
        <dbReference type="ARBA" id="ARBA00023136"/>
    </source>
</evidence>
<dbReference type="SUPFAM" id="SSF54523">
    <property type="entry name" value="Pili subunits"/>
    <property type="match status" value="1"/>
</dbReference>
<keyword evidence="3" id="KW-1003">Cell membrane</keyword>
<feature type="region of interest" description="Disordered" evidence="11">
    <location>
        <begin position="170"/>
        <end position="191"/>
    </location>
</feature>